<dbReference type="RefSeq" id="XP_010480636.1">
    <property type="nucleotide sequence ID" value="XM_010482334.1"/>
</dbReference>
<dbReference type="Proteomes" id="UP000694864">
    <property type="component" value="Chromosome 17"/>
</dbReference>
<dbReference type="InterPro" id="IPR043502">
    <property type="entry name" value="DNA/RNA_pol_sf"/>
</dbReference>
<dbReference type="SUPFAM" id="SSF56672">
    <property type="entry name" value="DNA/RNA polymerases"/>
    <property type="match status" value="1"/>
</dbReference>
<dbReference type="CDD" id="cd01650">
    <property type="entry name" value="RT_nLTR_like"/>
    <property type="match status" value="1"/>
</dbReference>
<dbReference type="Pfam" id="PF13456">
    <property type="entry name" value="RVT_3"/>
    <property type="match status" value="1"/>
</dbReference>
<keyword evidence="2" id="KW-1185">Reference proteome</keyword>
<dbReference type="InterPro" id="IPR044730">
    <property type="entry name" value="RNase_H-like_dom_plant"/>
</dbReference>
<dbReference type="PANTHER" id="PTHR33116:SF86">
    <property type="entry name" value="REVERSE TRANSCRIPTASE DOMAIN-CONTAINING PROTEIN"/>
    <property type="match status" value="1"/>
</dbReference>
<dbReference type="SUPFAM" id="SSF53098">
    <property type="entry name" value="Ribonuclease H-like"/>
    <property type="match status" value="1"/>
</dbReference>
<dbReference type="GeneID" id="104759401"/>
<dbReference type="CDD" id="cd06222">
    <property type="entry name" value="RNase_H_like"/>
    <property type="match status" value="1"/>
</dbReference>
<dbReference type="InterPro" id="IPR012337">
    <property type="entry name" value="RNaseH-like_sf"/>
</dbReference>
<accession>A0ABM0X4R0</accession>
<dbReference type="InterPro" id="IPR036397">
    <property type="entry name" value="RNaseH_sf"/>
</dbReference>
<name>A0ABM0X4R0_CAMSA</name>
<proteinExistence type="predicted"/>
<evidence type="ECO:0000259" key="1">
    <source>
        <dbReference type="PROSITE" id="PS50878"/>
    </source>
</evidence>
<reference evidence="2" key="1">
    <citation type="journal article" date="2014" name="Nat. Commun.">
        <title>The emerging biofuel crop Camelina sativa retains a highly undifferentiated hexaploid genome structure.</title>
        <authorList>
            <person name="Kagale S."/>
            <person name="Koh C."/>
            <person name="Nixon J."/>
            <person name="Bollina V."/>
            <person name="Clarke W.E."/>
            <person name="Tuteja R."/>
            <person name="Spillane C."/>
            <person name="Robinson S.J."/>
            <person name="Links M.G."/>
            <person name="Clarke C."/>
            <person name="Higgins E.E."/>
            <person name="Huebert T."/>
            <person name="Sharpe A.G."/>
            <person name="Parkin I.A."/>
        </authorList>
    </citation>
    <scope>NUCLEOTIDE SEQUENCE [LARGE SCALE GENOMIC DNA]</scope>
    <source>
        <strain evidence="2">cv. DH55</strain>
    </source>
</reference>
<evidence type="ECO:0000313" key="2">
    <source>
        <dbReference type="Proteomes" id="UP000694864"/>
    </source>
</evidence>
<organism evidence="2 3">
    <name type="scientific">Camelina sativa</name>
    <name type="common">False flax</name>
    <name type="synonym">Myagrum sativum</name>
    <dbReference type="NCBI Taxonomy" id="90675"/>
    <lineage>
        <taxon>Eukaryota</taxon>
        <taxon>Viridiplantae</taxon>
        <taxon>Streptophyta</taxon>
        <taxon>Embryophyta</taxon>
        <taxon>Tracheophyta</taxon>
        <taxon>Spermatophyta</taxon>
        <taxon>Magnoliopsida</taxon>
        <taxon>eudicotyledons</taxon>
        <taxon>Gunneridae</taxon>
        <taxon>Pentapetalae</taxon>
        <taxon>rosids</taxon>
        <taxon>malvids</taxon>
        <taxon>Brassicales</taxon>
        <taxon>Brassicaceae</taxon>
        <taxon>Camelineae</taxon>
        <taxon>Camelina</taxon>
    </lineage>
</organism>
<dbReference type="PANTHER" id="PTHR33116">
    <property type="entry name" value="REVERSE TRANSCRIPTASE ZINC-BINDING DOMAIN-CONTAINING PROTEIN-RELATED-RELATED"/>
    <property type="match status" value="1"/>
</dbReference>
<dbReference type="Pfam" id="PF00078">
    <property type="entry name" value="RVT_1"/>
    <property type="match status" value="1"/>
</dbReference>
<protein>
    <submittedName>
        <fullName evidence="3">Uncharacterized protein LOC104759401</fullName>
    </submittedName>
</protein>
<dbReference type="Pfam" id="PF13966">
    <property type="entry name" value="zf-RVT"/>
    <property type="match status" value="1"/>
</dbReference>
<feature type="domain" description="Reverse transcriptase" evidence="1">
    <location>
        <begin position="49"/>
        <end position="319"/>
    </location>
</feature>
<dbReference type="InterPro" id="IPR000477">
    <property type="entry name" value="RT_dom"/>
</dbReference>
<dbReference type="InterPro" id="IPR026960">
    <property type="entry name" value="RVT-Znf"/>
</dbReference>
<dbReference type="Gene3D" id="3.30.420.10">
    <property type="entry name" value="Ribonuclease H-like superfamily/Ribonuclease H"/>
    <property type="match status" value="1"/>
</dbReference>
<sequence>MAPATEAEVKKALFMMHPDKAPGPDGMTALFFQKAWSIVKEDLVSMLNQFFTEGTFDTVLNRTHICLIPKVTKPTRMTEMRPISLCNVGYKIISKVLCQRLKRLLPGLISETQSAFVPGRLISDNIMIAEEMFHGLRTNNSCKSKFMAIKTDMSKAYDRVEWAFVEALLRKIGFADKWISWIMFCISSVEYRVLLNGQPNGLIVPERGLRQGDPLSHYIFILCTEVLIANIRKAEEEKKITGINVANKCPAITHLLFVDDNLFFCKVDRAQCGIVLDILKQYGAASGHQINFEKSSVQFGHKVNDQAKVEMQGVLGITNVGGMGSYLGLPESLGGSKTQVFSFVRDRLQNRTTGWSAKLMSKGGKEVMIKSVATAVPIFVMSCFRLPKTITSKLTSAMANFWWSSNGQSRGMHWIAWEKLCWSKQLGGLEFRSVDDFNTALLAKQLWRLIDVRTLCLLGFLRVGITEIQILWNPYGHTLLLMVGGVLFQLDVWDLLYEHFDPVDAALIEALPLSNCSRADYLGWHFTKHGKYTVISGYEVACYATPNTFQPTGAGPELTPLLAKIWKVPCPPKLHHFIWQVLTGCILVSANLKHRGIDCDVDCARCGADAEDINHAIFVCPPARQVWALANVPVGPQLFPTESVYANVDHFLGSTNPGSQVEQPVEVVRVAIGEAETWQQAQVETDLDELQSSPSVLSAGPQTHTFSLLPFFSGHRCFLDGSWKETDIFAGAGWVCTSSQGSIPILGATNFQRSLSPLHAKVEAFIWAMRCMIGHDFREVVFYTDCSDLVKMVSSPQDWPAFATYLDDIKTDREEFSSFALVQVPRNANVRADSLARRARSSPQHVKFVNVFPLNWLT</sequence>
<evidence type="ECO:0000313" key="3">
    <source>
        <dbReference type="RefSeq" id="XP_010480636.1"/>
    </source>
</evidence>
<dbReference type="InterPro" id="IPR002156">
    <property type="entry name" value="RNaseH_domain"/>
</dbReference>
<gene>
    <name evidence="3" type="primary">LOC104759401</name>
</gene>
<reference evidence="3" key="2">
    <citation type="submission" date="2025-08" db="UniProtKB">
        <authorList>
            <consortium name="RefSeq"/>
        </authorList>
    </citation>
    <scope>IDENTIFICATION</scope>
    <source>
        <tissue evidence="3">Leaf</tissue>
    </source>
</reference>
<dbReference type="PROSITE" id="PS50878">
    <property type="entry name" value="RT_POL"/>
    <property type="match status" value="1"/>
</dbReference>